<dbReference type="PANTHER" id="PTHR12684:SF2">
    <property type="entry name" value="TRNA 2'-PHOSPHOTRANSFERASE 1"/>
    <property type="match status" value="1"/>
</dbReference>
<dbReference type="Proteomes" id="UP001348817">
    <property type="component" value="Chromosome"/>
</dbReference>
<keyword evidence="2 5" id="KW-0808">Transferase</keyword>
<dbReference type="InterPro" id="IPR022928">
    <property type="entry name" value="RNA_2'-PTrans_KptA"/>
</dbReference>
<dbReference type="KEGG" id="fax:FUAX_02150"/>
<evidence type="ECO:0000256" key="5">
    <source>
        <dbReference type="HAMAP-Rule" id="MF_00299"/>
    </source>
</evidence>
<dbReference type="EMBL" id="AP025314">
    <property type="protein sequence ID" value="BDD07783.1"/>
    <property type="molecule type" value="Genomic_DNA"/>
</dbReference>
<sequence>MIDEKKLRKISKFLSLVLRHKPETIGIALDGKGWTEVAGLLEKMKMAGRPLDMEMLEAVVEANNKKRFAFNADKTMIRANQGHSVNVELGYTPVEPPEILFHGTARKNIGSIFQSGLEKRGRHHVHLSAETETAVAVGQRHGKPVVLEVRAKEMRRDGYAFFVSDNGVWLTEEVPTKYLVLKEEVKS</sequence>
<keyword evidence="7" id="KW-1185">Reference proteome</keyword>
<dbReference type="GO" id="GO:0006388">
    <property type="term" value="P:tRNA splicing, via endonucleolytic cleavage and ligation"/>
    <property type="evidence" value="ECO:0007669"/>
    <property type="project" value="UniProtKB-UniRule"/>
</dbReference>
<dbReference type="GO" id="GO:0003950">
    <property type="term" value="F:NAD+ poly-ADP-ribosyltransferase activity"/>
    <property type="evidence" value="ECO:0007669"/>
    <property type="project" value="InterPro"/>
</dbReference>
<name>A0AAU9CDD8_9BACT</name>
<organism evidence="6 7">
    <name type="scientific">Fulvitalea axinellae</name>
    <dbReference type="NCBI Taxonomy" id="1182444"/>
    <lineage>
        <taxon>Bacteria</taxon>
        <taxon>Pseudomonadati</taxon>
        <taxon>Bacteroidota</taxon>
        <taxon>Cytophagia</taxon>
        <taxon>Cytophagales</taxon>
        <taxon>Persicobacteraceae</taxon>
        <taxon>Fulvitalea</taxon>
    </lineage>
</organism>
<evidence type="ECO:0000256" key="2">
    <source>
        <dbReference type="ARBA" id="ARBA00022679"/>
    </source>
</evidence>
<dbReference type="EC" id="2.7.1.-" evidence="5"/>
<protein>
    <recommendedName>
        <fullName evidence="5">Probable RNA 2'-phosphotransferase</fullName>
        <ecNumber evidence="5">2.7.1.-</ecNumber>
    </recommendedName>
</protein>
<evidence type="ECO:0000256" key="1">
    <source>
        <dbReference type="ARBA" id="ARBA00009836"/>
    </source>
</evidence>
<proteinExistence type="inferred from homology"/>
<reference evidence="6 7" key="1">
    <citation type="submission" date="2021-12" db="EMBL/GenBank/DDBJ databases">
        <title>Genome sequencing of bacteria with rrn-lacking chromosome and rrn-plasmid.</title>
        <authorList>
            <person name="Anda M."/>
            <person name="Iwasaki W."/>
        </authorList>
    </citation>
    <scope>NUCLEOTIDE SEQUENCE [LARGE SCALE GENOMIC DNA]</scope>
    <source>
        <strain evidence="6 7">DSM 100852</strain>
    </source>
</reference>
<dbReference type="InterPro" id="IPR002745">
    <property type="entry name" value="Ptrans_KptA/Tpt1"/>
</dbReference>
<comment type="similarity">
    <text evidence="1 5">Belongs to the KptA/TPT1 family.</text>
</comment>
<evidence type="ECO:0000256" key="3">
    <source>
        <dbReference type="ARBA" id="ARBA00023027"/>
    </source>
</evidence>
<evidence type="ECO:0000313" key="7">
    <source>
        <dbReference type="Proteomes" id="UP001348817"/>
    </source>
</evidence>
<accession>A0AAU9CDD8</accession>
<dbReference type="HAMAP" id="MF_00299">
    <property type="entry name" value="KptA"/>
    <property type="match status" value="1"/>
</dbReference>
<gene>
    <name evidence="5 6" type="primary">kptA</name>
    <name evidence="6" type="ORF">FUAX_02150</name>
</gene>
<keyword evidence="3 5" id="KW-0520">NAD</keyword>
<dbReference type="NCBIfam" id="NF002014">
    <property type="entry name" value="PRK00819.1-4"/>
    <property type="match status" value="1"/>
</dbReference>
<comment type="function">
    <text evidence="4 5">Removes the 2'-phosphate from RNA via an intermediate in which the phosphate is ADP-ribosylated by NAD followed by a presumed transesterification to release the RNA and generate ADP-ribose 1''-2''-cyclic phosphate (APPR&gt;P). May function as an ADP-ribosylase.</text>
</comment>
<dbReference type="PANTHER" id="PTHR12684">
    <property type="entry name" value="PUTATIVE PHOSPHOTRANSFERASE"/>
    <property type="match status" value="1"/>
</dbReference>
<evidence type="ECO:0000256" key="4">
    <source>
        <dbReference type="ARBA" id="ARBA00025212"/>
    </source>
</evidence>
<dbReference type="InterPro" id="IPR042080">
    <property type="entry name" value="RNA_2'-PTrans_N"/>
</dbReference>
<dbReference type="InterPro" id="IPR042081">
    <property type="entry name" value="RNA_2'-PTrans_C"/>
</dbReference>
<dbReference type="GO" id="GO:0000215">
    <property type="term" value="F:tRNA 2'-phosphotransferase activity"/>
    <property type="evidence" value="ECO:0007669"/>
    <property type="project" value="TreeGrafter"/>
</dbReference>
<dbReference type="Gene3D" id="3.20.170.30">
    <property type="match status" value="1"/>
</dbReference>
<dbReference type="SUPFAM" id="SSF56399">
    <property type="entry name" value="ADP-ribosylation"/>
    <property type="match status" value="1"/>
</dbReference>
<evidence type="ECO:0000313" key="6">
    <source>
        <dbReference type="EMBL" id="BDD07783.1"/>
    </source>
</evidence>
<dbReference type="AlphaFoldDB" id="A0AAU9CDD8"/>
<dbReference type="RefSeq" id="WP_338393087.1">
    <property type="nucleotide sequence ID" value="NZ_AP025314.1"/>
</dbReference>
<dbReference type="Pfam" id="PF01885">
    <property type="entry name" value="PTS_2-RNA"/>
    <property type="match status" value="1"/>
</dbReference>
<dbReference type="Gene3D" id="1.10.10.970">
    <property type="entry name" value="RNA 2'-phosphotransferase, Tpt1/KptA family, N-terminal domain"/>
    <property type="match status" value="1"/>
</dbReference>